<evidence type="ECO:0000259" key="2">
    <source>
        <dbReference type="Pfam" id="PF21722"/>
    </source>
</evidence>
<sequence length="88" mass="7842">MFLSVDCLVVAGGGAGGYPASSNGSGGGGGAGGFQAVSGHLLEIQQSLPVTVGAGGASTGASGADSILDTITSTGGGGGGTQSVGKNG</sequence>
<evidence type="ECO:0000256" key="1">
    <source>
        <dbReference type="SAM" id="MobiDB-lite"/>
    </source>
</evidence>
<dbReference type="InterPro" id="IPR049304">
    <property type="entry name" value="Gly_rich_dom"/>
</dbReference>
<feature type="region of interest" description="Disordered" evidence="1">
    <location>
        <begin position="55"/>
        <end position="88"/>
    </location>
</feature>
<protein>
    <recommendedName>
        <fullName evidence="2">Glycine-rich domain-containing protein</fullName>
    </recommendedName>
</protein>
<evidence type="ECO:0000313" key="3">
    <source>
        <dbReference type="EMBL" id="VAW32663.1"/>
    </source>
</evidence>
<gene>
    <name evidence="3" type="ORF">MNBD_CPR01-269</name>
</gene>
<feature type="domain" description="Glycine-rich" evidence="2">
    <location>
        <begin position="4"/>
        <end position="84"/>
    </location>
</feature>
<name>A0A3B0UWW4_9ZZZZ</name>
<dbReference type="Pfam" id="PF21722">
    <property type="entry name" value="Gly_rich_2"/>
    <property type="match status" value="1"/>
</dbReference>
<dbReference type="EMBL" id="UOEV01000061">
    <property type="protein sequence ID" value="VAW32663.1"/>
    <property type="molecule type" value="Genomic_DNA"/>
</dbReference>
<organism evidence="3">
    <name type="scientific">hydrothermal vent metagenome</name>
    <dbReference type="NCBI Taxonomy" id="652676"/>
    <lineage>
        <taxon>unclassified sequences</taxon>
        <taxon>metagenomes</taxon>
        <taxon>ecological metagenomes</taxon>
    </lineage>
</organism>
<feature type="compositionally biased region" description="Gly residues" evidence="1">
    <location>
        <begin position="74"/>
        <end position="88"/>
    </location>
</feature>
<dbReference type="AlphaFoldDB" id="A0A3B0UWW4"/>
<feature type="non-terminal residue" evidence="3">
    <location>
        <position position="88"/>
    </location>
</feature>
<accession>A0A3B0UWW4</accession>
<proteinExistence type="predicted"/>
<reference evidence="3" key="1">
    <citation type="submission" date="2018-06" db="EMBL/GenBank/DDBJ databases">
        <authorList>
            <person name="Zhirakovskaya E."/>
        </authorList>
    </citation>
    <scope>NUCLEOTIDE SEQUENCE</scope>
</reference>